<keyword evidence="1" id="KW-0805">Transcription regulation</keyword>
<dbReference type="AlphaFoldDB" id="X0T6R3"/>
<dbReference type="Pfam" id="PF04542">
    <property type="entry name" value="Sigma70_r2"/>
    <property type="match status" value="1"/>
</dbReference>
<protein>
    <recommendedName>
        <fullName evidence="5">RNA polymerase sigma-70 domain-containing protein</fullName>
    </recommendedName>
</protein>
<proteinExistence type="predicted"/>
<dbReference type="GO" id="GO:0003677">
    <property type="term" value="F:DNA binding"/>
    <property type="evidence" value="ECO:0007669"/>
    <property type="project" value="UniProtKB-KW"/>
</dbReference>
<dbReference type="Pfam" id="PF04545">
    <property type="entry name" value="Sigma70_r4"/>
    <property type="match status" value="1"/>
</dbReference>
<dbReference type="GO" id="GO:0006352">
    <property type="term" value="P:DNA-templated transcription initiation"/>
    <property type="evidence" value="ECO:0007669"/>
    <property type="project" value="InterPro"/>
</dbReference>
<dbReference type="InterPro" id="IPR014284">
    <property type="entry name" value="RNA_pol_sigma-70_dom"/>
</dbReference>
<dbReference type="InterPro" id="IPR007630">
    <property type="entry name" value="RNA_pol_sigma70_r4"/>
</dbReference>
<dbReference type="InterPro" id="IPR050239">
    <property type="entry name" value="Sigma-70_RNA_pol_init_factors"/>
</dbReference>
<gene>
    <name evidence="6" type="ORF">S01H1_10455</name>
</gene>
<keyword evidence="2" id="KW-0731">Sigma factor</keyword>
<dbReference type="NCBIfam" id="TIGR02937">
    <property type="entry name" value="sigma70-ECF"/>
    <property type="match status" value="1"/>
</dbReference>
<feature type="non-terminal residue" evidence="6">
    <location>
        <position position="1"/>
    </location>
</feature>
<evidence type="ECO:0000256" key="3">
    <source>
        <dbReference type="ARBA" id="ARBA00023125"/>
    </source>
</evidence>
<dbReference type="InterPro" id="IPR036388">
    <property type="entry name" value="WH-like_DNA-bd_sf"/>
</dbReference>
<dbReference type="SUPFAM" id="SSF88946">
    <property type="entry name" value="Sigma2 domain of RNA polymerase sigma factors"/>
    <property type="match status" value="1"/>
</dbReference>
<dbReference type="InterPro" id="IPR013324">
    <property type="entry name" value="RNA_pol_sigma_r3/r4-like"/>
</dbReference>
<keyword evidence="3" id="KW-0238">DNA-binding</keyword>
<sequence length="157" mass="17916">NLADLISEGNFSLMRAVEKFDYTRGFRFFTYASWVIAKDFARKIPAERARPDKAQTASLANVHRNLRIAQGADFAAIERARRSLVQVIKDDLNQREQYIILNHFGLLGTLVKKDKKTLQQLGDDLGLSKERARQIELVALQKLKHSLSIDEFELLTG</sequence>
<dbReference type="SUPFAM" id="SSF88659">
    <property type="entry name" value="Sigma3 and sigma4 domains of RNA polymerase sigma factors"/>
    <property type="match status" value="1"/>
</dbReference>
<dbReference type="InterPro" id="IPR007627">
    <property type="entry name" value="RNA_pol_sigma70_r2"/>
</dbReference>
<feature type="domain" description="RNA polymerase sigma-70" evidence="5">
    <location>
        <begin position="117"/>
        <end position="143"/>
    </location>
</feature>
<dbReference type="Gene3D" id="1.10.10.10">
    <property type="entry name" value="Winged helix-like DNA-binding domain superfamily/Winged helix DNA-binding domain"/>
    <property type="match status" value="1"/>
</dbReference>
<dbReference type="PANTHER" id="PTHR30603:SF60">
    <property type="entry name" value="RNA POLYMERASE SIGMA FACTOR RPOD"/>
    <property type="match status" value="1"/>
</dbReference>
<dbReference type="Gene3D" id="1.10.601.10">
    <property type="entry name" value="RNA Polymerase Primary Sigma Factor"/>
    <property type="match status" value="1"/>
</dbReference>
<evidence type="ECO:0000256" key="4">
    <source>
        <dbReference type="ARBA" id="ARBA00023163"/>
    </source>
</evidence>
<dbReference type="PANTHER" id="PTHR30603">
    <property type="entry name" value="RNA POLYMERASE SIGMA FACTOR RPO"/>
    <property type="match status" value="1"/>
</dbReference>
<keyword evidence="4" id="KW-0804">Transcription</keyword>
<dbReference type="PRINTS" id="PR00046">
    <property type="entry name" value="SIGMA70FCT"/>
</dbReference>
<evidence type="ECO:0000256" key="1">
    <source>
        <dbReference type="ARBA" id="ARBA00023015"/>
    </source>
</evidence>
<accession>X0T6R3</accession>
<evidence type="ECO:0000313" key="6">
    <source>
        <dbReference type="EMBL" id="GAF71780.1"/>
    </source>
</evidence>
<dbReference type="PROSITE" id="PS00716">
    <property type="entry name" value="SIGMA70_2"/>
    <property type="match status" value="1"/>
</dbReference>
<dbReference type="InterPro" id="IPR000943">
    <property type="entry name" value="RNA_pol_sigma70"/>
</dbReference>
<comment type="caution">
    <text evidence="6">The sequence shown here is derived from an EMBL/GenBank/DDBJ whole genome shotgun (WGS) entry which is preliminary data.</text>
</comment>
<organism evidence="6">
    <name type="scientific">marine sediment metagenome</name>
    <dbReference type="NCBI Taxonomy" id="412755"/>
    <lineage>
        <taxon>unclassified sequences</taxon>
        <taxon>metagenomes</taxon>
        <taxon>ecological metagenomes</taxon>
    </lineage>
</organism>
<evidence type="ECO:0000259" key="5">
    <source>
        <dbReference type="PROSITE" id="PS00716"/>
    </source>
</evidence>
<name>X0T6R3_9ZZZZ</name>
<dbReference type="InterPro" id="IPR013325">
    <property type="entry name" value="RNA_pol_sigma_r2"/>
</dbReference>
<dbReference type="EMBL" id="BARS01005331">
    <property type="protein sequence ID" value="GAF71780.1"/>
    <property type="molecule type" value="Genomic_DNA"/>
</dbReference>
<dbReference type="GO" id="GO:0016987">
    <property type="term" value="F:sigma factor activity"/>
    <property type="evidence" value="ECO:0007669"/>
    <property type="project" value="UniProtKB-KW"/>
</dbReference>
<evidence type="ECO:0000256" key="2">
    <source>
        <dbReference type="ARBA" id="ARBA00023082"/>
    </source>
</evidence>
<reference evidence="6" key="1">
    <citation type="journal article" date="2014" name="Front. Microbiol.">
        <title>High frequency of phylogenetically diverse reductive dehalogenase-homologous genes in deep subseafloor sedimentary metagenomes.</title>
        <authorList>
            <person name="Kawai M."/>
            <person name="Futagami T."/>
            <person name="Toyoda A."/>
            <person name="Takaki Y."/>
            <person name="Nishi S."/>
            <person name="Hori S."/>
            <person name="Arai W."/>
            <person name="Tsubouchi T."/>
            <person name="Morono Y."/>
            <person name="Uchiyama I."/>
            <person name="Ito T."/>
            <person name="Fujiyama A."/>
            <person name="Inagaki F."/>
            <person name="Takami H."/>
        </authorList>
    </citation>
    <scope>NUCLEOTIDE SEQUENCE</scope>
    <source>
        <strain evidence="6">Expedition CK06-06</strain>
    </source>
</reference>